<protein>
    <submittedName>
        <fullName evidence="1">Uncharacterized protein</fullName>
    </submittedName>
</protein>
<organism evidence="1 2">
    <name type="scientific">Candidatus Yanofskybacteria bacterium GW2011_GWA2_44_9</name>
    <dbReference type="NCBI Taxonomy" id="1619025"/>
    <lineage>
        <taxon>Bacteria</taxon>
        <taxon>Candidatus Yanofskyibacteriota</taxon>
    </lineage>
</organism>
<evidence type="ECO:0000313" key="2">
    <source>
        <dbReference type="Proteomes" id="UP000034032"/>
    </source>
</evidence>
<gene>
    <name evidence="1" type="ORF">UW79_C0004G0037</name>
</gene>
<dbReference type="Proteomes" id="UP000034032">
    <property type="component" value="Unassembled WGS sequence"/>
</dbReference>
<comment type="caution">
    <text evidence="1">The sequence shown here is derived from an EMBL/GenBank/DDBJ whole genome shotgun (WGS) entry which is preliminary data.</text>
</comment>
<sequence>MPIVGVLVAFSKLVDFSSILAGAGERSFLLKYIES</sequence>
<accession>A0A0G1KGD6</accession>
<proteinExistence type="predicted"/>
<evidence type="ECO:0000313" key="1">
    <source>
        <dbReference type="EMBL" id="KKT82580.1"/>
    </source>
</evidence>
<reference evidence="1 2" key="1">
    <citation type="journal article" date="2015" name="Nature">
        <title>rRNA introns, odd ribosomes, and small enigmatic genomes across a large radiation of phyla.</title>
        <authorList>
            <person name="Brown C.T."/>
            <person name="Hug L.A."/>
            <person name="Thomas B.C."/>
            <person name="Sharon I."/>
            <person name="Castelle C.J."/>
            <person name="Singh A."/>
            <person name="Wilkins M.J."/>
            <person name="Williams K.H."/>
            <person name="Banfield J.F."/>
        </authorList>
    </citation>
    <scope>NUCLEOTIDE SEQUENCE [LARGE SCALE GENOMIC DNA]</scope>
</reference>
<name>A0A0G1KGD6_9BACT</name>
<dbReference type="EMBL" id="LCJR01000004">
    <property type="protein sequence ID" value="KKT82580.1"/>
    <property type="molecule type" value="Genomic_DNA"/>
</dbReference>
<dbReference type="AlphaFoldDB" id="A0A0G1KGD6"/>